<protein>
    <submittedName>
        <fullName evidence="2">Dihydrofolate reductase</fullName>
    </submittedName>
</protein>
<dbReference type="PANTHER" id="PTHR38011">
    <property type="entry name" value="DIHYDROFOLATE REDUCTASE FAMILY PROTEIN (AFU_ORTHOLOGUE AFUA_8G06820)"/>
    <property type="match status" value="1"/>
</dbReference>
<dbReference type="InterPro" id="IPR024072">
    <property type="entry name" value="DHFR-like_dom_sf"/>
</dbReference>
<dbReference type="KEGG" id="pcx:LPB68_16660"/>
<dbReference type="GO" id="GO:0009231">
    <property type="term" value="P:riboflavin biosynthetic process"/>
    <property type="evidence" value="ECO:0007669"/>
    <property type="project" value="InterPro"/>
</dbReference>
<evidence type="ECO:0000313" key="3">
    <source>
        <dbReference type="Proteomes" id="UP000077134"/>
    </source>
</evidence>
<organism evidence="2 3">
    <name type="scientific">Paenibacillus crassostreae</name>
    <dbReference type="NCBI Taxonomy" id="1763538"/>
    <lineage>
        <taxon>Bacteria</taxon>
        <taxon>Bacillati</taxon>
        <taxon>Bacillota</taxon>
        <taxon>Bacilli</taxon>
        <taxon>Bacillales</taxon>
        <taxon>Paenibacillaceae</taxon>
        <taxon>Paenibacillus</taxon>
    </lineage>
</organism>
<gene>
    <name evidence="2" type="ORF">PNBC_19530</name>
</gene>
<dbReference type="Pfam" id="PF01872">
    <property type="entry name" value="RibD_C"/>
    <property type="match status" value="1"/>
</dbReference>
<dbReference type="STRING" id="1763538.LPB68_16660"/>
<dbReference type="InterPro" id="IPR002734">
    <property type="entry name" value="RibDG_C"/>
</dbReference>
<reference evidence="2 3" key="1">
    <citation type="submission" date="2016-02" db="EMBL/GenBank/DDBJ databases">
        <title>Paenibacillus sp. LPB0068, isolated from Crassostrea gigas.</title>
        <authorList>
            <person name="Shin S.-K."/>
            <person name="Yi H."/>
        </authorList>
    </citation>
    <scope>NUCLEOTIDE SEQUENCE [LARGE SCALE GENOMIC DNA]</scope>
    <source>
        <strain evidence="2 3">LPB0068</strain>
    </source>
</reference>
<evidence type="ECO:0000259" key="1">
    <source>
        <dbReference type="Pfam" id="PF01872"/>
    </source>
</evidence>
<dbReference type="InterPro" id="IPR050765">
    <property type="entry name" value="Riboflavin_Biosynth_HTPR"/>
</dbReference>
<dbReference type="SUPFAM" id="SSF53597">
    <property type="entry name" value="Dihydrofolate reductase-like"/>
    <property type="match status" value="1"/>
</dbReference>
<dbReference type="GO" id="GO:0008703">
    <property type="term" value="F:5-amino-6-(5-phosphoribosylamino)uracil reductase activity"/>
    <property type="evidence" value="ECO:0007669"/>
    <property type="project" value="InterPro"/>
</dbReference>
<dbReference type="AlphaFoldDB" id="A0A167AVY0"/>
<dbReference type="EMBL" id="LSFN01000039">
    <property type="protein sequence ID" value="OAB71497.1"/>
    <property type="molecule type" value="Genomic_DNA"/>
</dbReference>
<evidence type="ECO:0000313" key="2">
    <source>
        <dbReference type="EMBL" id="OAB71497.1"/>
    </source>
</evidence>
<dbReference type="Proteomes" id="UP000077134">
    <property type="component" value="Unassembled WGS sequence"/>
</dbReference>
<sequence length="190" mass="21663">MRKVIMLMHISLDGFVQGEQDWDISWISFTDELGQYSKDILSTVDTVMWGRGTYQGMQNYWTSVPGNPSASDYDKGHAEWINKTTKIVFSTTLDQTDWANSRLVKVNMKEEIIRLKEQPGGDIIILGSPRFASNVTRHRLIDEYRINVHPVILGSGLPLFNNLTDRIKLKLVANRIFQSGVTGLVYQLDN</sequence>
<accession>A0A167AVY0</accession>
<dbReference type="PANTHER" id="PTHR38011:SF11">
    <property type="entry name" value="2,5-DIAMINO-6-RIBOSYLAMINO-4(3H)-PYRIMIDINONE 5'-PHOSPHATE REDUCTASE"/>
    <property type="match status" value="1"/>
</dbReference>
<proteinExistence type="predicted"/>
<dbReference type="OrthoDB" id="195113at2"/>
<comment type="caution">
    <text evidence="2">The sequence shown here is derived from an EMBL/GenBank/DDBJ whole genome shotgun (WGS) entry which is preliminary data.</text>
</comment>
<keyword evidence="3" id="KW-1185">Reference proteome</keyword>
<dbReference type="Gene3D" id="3.40.430.10">
    <property type="entry name" value="Dihydrofolate Reductase, subunit A"/>
    <property type="match status" value="1"/>
</dbReference>
<name>A0A167AVY0_9BACL</name>
<feature type="domain" description="Bacterial bifunctional deaminase-reductase C-terminal" evidence="1">
    <location>
        <begin position="2"/>
        <end position="179"/>
    </location>
</feature>